<proteinExistence type="predicted"/>
<reference evidence="3" key="2">
    <citation type="submission" date="2010-03" db="EMBL/GenBank/DDBJ databases">
        <title>The genome sequence of Coccidioides posadasii strain Silveira.</title>
        <authorList>
            <consortium name="The Broad Institute Genome Sequencing Center for Infectious Disease"/>
            <person name="Neafsey D."/>
            <person name="Orbach M."/>
            <person name="Henn M.R."/>
            <person name="Cole G.T."/>
            <person name="Galgiani J."/>
            <person name="Gardner M.J."/>
            <person name="Kirkland T.N."/>
            <person name="Taylor J.W."/>
            <person name="Young S.K."/>
            <person name="Zeng Q."/>
            <person name="Koehrsen M."/>
            <person name="Alvarado L."/>
            <person name="Berlin A."/>
            <person name="Borenstein D."/>
            <person name="Chapman S.B."/>
            <person name="Chen Z."/>
            <person name="Engels R."/>
            <person name="Freedman E."/>
            <person name="Gellesch M."/>
            <person name="Goldberg J."/>
            <person name="Griggs A."/>
            <person name="Gujja S."/>
            <person name="Heilman E."/>
            <person name="Heiman D."/>
            <person name="Howarth C."/>
            <person name="Jen D."/>
            <person name="Larson L."/>
            <person name="Mehta T."/>
            <person name="Neiman D."/>
            <person name="Park D."/>
            <person name="Pearson M."/>
            <person name="Richards J."/>
            <person name="Roberts A."/>
            <person name="Saif S."/>
            <person name="Shea T."/>
            <person name="Shenoy N."/>
            <person name="Sisk P."/>
            <person name="Stolte C."/>
            <person name="Sykes S."/>
            <person name="Walk T."/>
            <person name="White J."/>
            <person name="Yandava C."/>
            <person name="Haas B."/>
            <person name="Nusbaum C."/>
            <person name="Birren B."/>
        </authorList>
    </citation>
    <scope>NUCLEOTIDE SEQUENCE [LARGE SCALE GENOMIC DNA]</scope>
    <source>
        <strain evidence="3">RMSCC 757 / Silveira</strain>
    </source>
</reference>
<keyword evidence="3" id="KW-1185">Reference proteome</keyword>
<reference evidence="3" key="1">
    <citation type="journal article" date="2010" name="Genome Res.">
        <title>Population genomic sequencing of Coccidioides fungi reveals recent hybridization and transposon control.</title>
        <authorList>
            <person name="Neafsey D.E."/>
            <person name="Barker B.M."/>
            <person name="Sharpton T.J."/>
            <person name="Stajich J.E."/>
            <person name="Park D.J."/>
            <person name="Whiston E."/>
            <person name="Hung C.-Y."/>
            <person name="McMahan C."/>
            <person name="White J."/>
            <person name="Sykes S."/>
            <person name="Heiman D."/>
            <person name="Young S."/>
            <person name="Zeng Q."/>
            <person name="Abouelleil A."/>
            <person name="Aftuck L."/>
            <person name="Bessette D."/>
            <person name="Brown A."/>
            <person name="FitzGerald M."/>
            <person name="Lui A."/>
            <person name="Macdonald J.P."/>
            <person name="Priest M."/>
            <person name="Orbach M.J."/>
            <person name="Galgiani J.N."/>
            <person name="Kirkland T.N."/>
            <person name="Cole G.T."/>
            <person name="Birren B.W."/>
            <person name="Henn M.R."/>
            <person name="Taylor J.W."/>
            <person name="Rounsley S.D."/>
        </authorList>
    </citation>
    <scope>NUCLEOTIDE SEQUENCE [LARGE SCALE GENOMIC DNA]</scope>
    <source>
        <strain evidence="3">RMSCC 757 / Silveira</strain>
    </source>
</reference>
<accession>E9D9F4</accession>
<dbReference type="HOGENOM" id="CLU_2413101_0_0_1"/>
<sequence length="92" mass="9854">MPTDLVSGQSHRVAGSTCGYRPGERVENGTPSLARSLAAQRMQPRLTTTKLGNSCINDAFRLDHNCAGANHVAWWVDGRGKIQLANRHAGAA</sequence>
<dbReference type="AlphaFoldDB" id="E9D9F4"/>
<evidence type="ECO:0000313" key="2">
    <source>
        <dbReference type="EMBL" id="EFW17188.1"/>
    </source>
</evidence>
<evidence type="ECO:0000313" key="3">
    <source>
        <dbReference type="Proteomes" id="UP000002497"/>
    </source>
</evidence>
<feature type="region of interest" description="Disordered" evidence="1">
    <location>
        <begin position="1"/>
        <end position="27"/>
    </location>
</feature>
<name>E9D9F4_COCPS</name>
<evidence type="ECO:0000256" key="1">
    <source>
        <dbReference type="SAM" id="MobiDB-lite"/>
    </source>
</evidence>
<protein>
    <submittedName>
        <fullName evidence="2">Uncharacterized protein</fullName>
    </submittedName>
</protein>
<organism evidence="3">
    <name type="scientific">Coccidioides posadasii (strain RMSCC 757 / Silveira)</name>
    <name type="common">Valley fever fungus</name>
    <dbReference type="NCBI Taxonomy" id="443226"/>
    <lineage>
        <taxon>Eukaryota</taxon>
        <taxon>Fungi</taxon>
        <taxon>Dikarya</taxon>
        <taxon>Ascomycota</taxon>
        <taxon>Pezizomycotina</taxon>
        <taxon>Eurotiomycetes</taxon>
        <taxon>Eurotiomycetidae</taxon>
        <taxon>Onygenales</taxon>
        <taxon>Onygenaceae</taxon>
        <taxon>Coccidioides</taxon>
    </lineage>
</organism>
<feature type="compositionally biased region" description="Polar residues" evidence="1">
    <location>
        <begin position="1"/>
        <end position="10"/>
    </location>
</feature>
<gene>
    <name evidence="2" type="ORF">CPSG_06456</name>
</gene>
<dbReference type="Proteomes" id="UP000002497">
    <property type="component" value="Unassembled WGS sequence"/>
</dbReference>
<dbReference type="VEuPathDB" id="FungiDB:CPSG_06456"/>
<dbReference type="EMBL" id="GL636495">
    <property type="protein sequence ID" value="EFW17188.1"/>
    <property type="molecule type" value="Genomic_DNA"/>
</dbReference>